<accession>A0AAV4NX00</accession>
<protein>
    <submittedName>
        <fullName evidence="1">Uncharacterized protein</fullName>
    </submittedName>
</protein>
<evidence type="ECO:0000313" key="1">
    <source>
        <dbReference type="EMBL" id="GIX88868.1"/>
    </source>
</evidence>
<sequence length="161" mass="18035">MVDASYHVQPSVITSCGFFPLKREAFIPDTSVNFANLVLSLINSTDNCPKGVDDTCGQTHLFPPKYSVLKTTSSPLKKAGSRSHKKGINYGMTSFGISLPPVRTFLKTLGVTNLPKRWRNEPEFNKPNTLACELARSWRVVNDERLKVIDIAMMTNERRFA</sequence>
<dbReference type="Proteomes" id="UP001054837">
    <property type="component" value="Unassembled WGS sequence"/>
</dbReference>
<name>A0AAV4NX00_9ARAC</name>
<comment type="caution">
    <text evidence="1">The sequence shown here is derived from an EMBL/GenBank/DDBJ whole genome shotgun (WGS) entry which is preliminary data.</text>
</comment>
<dbReference type="AlphaFoldDB" id="A0AAV4NX00"/>
<gene>
    <name evidence="1" type="ORF">CDAR_383301</name>
</gene>
<proteinExistence type="predicted"/>
<dbReference type="EMBL" id="BPLQ01002109">
    <property type="protein sequence ID" value="GIX88868.1"/>
    <property type="molecule type" value="Genomic_DNA"/>
</dbReference>
<organism evidence="1 2">
    <name type="scientific">Caerostris darwini</name>
    <dbReference type="NCBI Taxonomy" id="1538125"/>
    <lineage>
        <taxon>Eukaryota</taxon>
        <taxon>Metazoa</taxon>
        <taxon>Ecdysozoa</taxon>
        <taxon>Arthropoda</taxon>
        <taxon>Chelicerata</taxon>
        <taxon>Arachnida</taxon>
        <taxon>Araneae</taxon>
        <taxon>Araneomorphae</taxon>
        <taxon>Entelegynae</taxon>
        <taxon>Araneoidea</taxon>
        <taxon>Araneidae</taxon>
        <taxon>Caerostris</taxon>
    </lineage>
</organism>
<keyword evidence="2" id="KW-1185">Reference proteome</keyword>
<reference evidence="1 2" key="1">
    <citation type="submission" date="2021-06" db="EMBL/GenBank/DDBJ databases">
        <title>Caerostris darwini draft genome.</title>
        <authorList>
            <person name="Kono N."/>
            <person name="Arakawa K."/>
        </authorList>
    </citation>
    <scope>NUCLEOTIDE SEQUENCE [LARGE SCALE GENOMIC DNA]</scope>
</reference>
<evidence type="ECO:0000313" key="2">
    <source>
        <dbReference type="Proteomes" id="UP001054837"/>
    </source>
</evidence>